<dbReference type="SUPFAM" id="SSF54495">
    <property type="entry name" value="UBC-like"/>
    <property type="match status" value="1"/>
</dbReference>
<dbReference type="SMART" id="SM00212">
    <property type="entry name" value="UBCc"/>
    <property type="match status" value="1"/>
</dbReference>
<keyword evidence="6" id="KW-1185">Reference proteome</keyword>
<evidence type="ECO:0000313" key="6">
    <source>
        <dbReference type="Proteomes" id="UP000799640"/>
    </source>
</evidence>
<dbReference type="Proteomes" id="UP000799640">
    <property type="component" value="Unassembled WGS sequence"/>
</dbReference>
<dbReference type="OrthoDB" id="47801at2759"/>
<keyword evidence="2" id="KW-0833">Ubl conjugation pathway</keyword>
<dbReference type="PANTHER" id="PTHR46116">
    <property type="entry name" value="(E3-INDEPENDENT) E2 UBIQUITIN-CONJUGATING ENZYME"/>
    <property type="match status" value="1"/>
</dbReference>
<accession>A0A6G1HUM8</accession>
<evidence type="ECO:0000256" key="3">
    <source>
        <dbReference type="SAM" id="MobiDB-lite"/>
    </source>
</evidence>
<evidence type="ECO:0000256" key="1">
    <source>
        <dbReference type="ARBA" id="ARBA00022679"/>
    </source>
</evidence>
<dbReference type="Pfam" id="PF23043">
    <property type="entry name" value="SH3-B_UBE2O"/>
    <property type="match status" value="1"/>
</dbReference>
<reference evidence="5" key="1">
    <citation type="journal article" date="2020" name="Stud. Mycol.">
        <title>101 Dothideomycetes genomes: a test case for predicting lifestyles and emergence of pathogens.</title>
        <authorList>
            <person name="Haridas S."/>
            <person name="Albert R."/>
            <person name="Binder M."/>
            <person name="Bloem J."/>
            <person name="Labutti K."/>
            <person name="Salamov A."/>
            <person name="Andreopoulos B."/>
            <person name="Baker S."/>
            <person name="Barry K."/>
            <person name="Bills G."/>
            <person name="Bluhm B."/>
            <person name="Cannon C."/>
            <person name="Castanera R."/>
            <person name="Culley D."/>
            <person name="Daum C."/>
            <person name="Ezra D."/>
            <person name="Gonzalez J."/>
            <person name="Henrissat B."/>
            <person name="Kuo A."/>
            <person name="Liang C."/>
            <person name="Lipzen A."/>
            <person name="Lutzoni F."/>
            <person name="Magnuson J."/>
            <person name="Mondo S."/>
            <person name="Nolan M."/>
            <person name="Ohm R."/>
            <person name="Pangilinan J."/>
            <person name="Park H.-J."/>
            <person name="Ramirez L."/>
            <person name="Alfaro M."/>
            <person name="Sun H."/>
            <person name="Tritt A."/>
            <person name="Yoshinaga Y."/>
            <person name="Zwiers L.-H."/>
            <person name="Turgeon B."/>
            <person name="Goodwin S."/>
            <person name="Spatafora J."/>
            <person name="Crous P."/>
            <person name="Grigoriev I."/>
        </authorList>
    </citation>
    <scope>NUCLEOTIDE SEQUENCE</scope>
    <source>
        <strain evidence="5">CBS 262.69</strain>
    </source>
</reference>
<protein>
    <recommendedName>
        <fullName evidence="4">UBC core domain-containing protein</fullName>
    </recommendedName>
</protein>
<dbReference type="AlphaFoldDB" id="A0A6G1HUM8"/>
<gene>
    <name evidence="5" type="ORF">EJ06DRAFT_557347</name>
</gene>
<dbReference type="InterPro" id="IPR057733">
    <property type="entry name" value="UBE2O-like_SH3-B"/>
</dbReference>
<keyword evidence="1" id="KW-0808">Transferase</keyword>
<sequence length="995" mass="110661">MGLPYTVEPVETDLFYPDDLVIRKDFPSALGVVDRTTGDVNTQTPNPQLEYDHAITRHKDIPQPKFSRFLKDGIPPQSTVLVEWVNSPGSSELIPCKHLLLIHREIMFGDRVKKSPEDTMTGTVVNTAVKCSLARKTWIDPEGTVQFFSVPGFLTLSAPGPLQIGHEIALDVPSEELISMHHWHEGSLVLFQDFLGRIEQVVDQITVRLQNGTVVVPDRPSEIVTPQNTPLGRFEIGSHIQVHKTNLRRGKWIVGAYDPNAAPRGTVIGHQTVELRVIWISRRIHGPSYRPEPPSLIGLRDLESGLVRQYDRTRYPKNNSNVGRNTELWMGYCVRFNDEAAAALKYDGSKITKRFDGSEHRNHIVPRTHSGFNMNIYEIKSLTSTVTVQWQDLSTSTLRSTELIPENNIDDTNDTFPGEIVVSNEYKKDTDPGIVEPSRVGVVQSVDNAERLARVRWAVGASLKYMDVSDTGDLYTGNVLPGSTTGIPVSDSLPVENISLYDVRSPGVFAKRRGDFVILHPPPESGLNQSEELMDWFGEIVDIKLDGMLVVRLGALEEVRDVELAPEFVMFVIPSDMNLSGIEPGLDDEDGSDDSHLGDTIMSGEWHDVDGLGYIISIRPGLIFDSIFPPNSDEDDPDDPDDEWSTEESDLETGYDDDVMDWDSVNTESERGVDASEPSTVNPPANDVQPDAAKPMEPPSLEEDHTMGETLTPTVEGAPAAFEVLESPPPDSHFYVSNADFKLSTQLMRRVAKEHRILQSSLPEGIFVRTYESRLDLLRVLIVGPLDTPYEFAPFLIDFCLTPQYPQESPLAYFHSWTNGTGPVNPNMYENGKICLSLLGTWHADERNESWSPARSTVLQILVSILGLVLVKEPFYNEAGYEVRAGSADAVVPSARYSEATYLKSRKFITHALRNPIPGFEDVVNWLYLDRREGAPRLLDRAIAAAKEIIEVGERSGGAEVKTRGGLTRVTKGGMVILQRELAGLEALRPTTAEE</sequence>
<organism evidence="5 6">
    <name type="scientific">Trichodelitschia bisporula</name>
    <dbReference type="NCBI Taxonomy" id="703511"/>
    <lineage>
        <taxon>Eukaryota</taxon>
        <taxon>Fungi</taxon>
        <taxon>Dikarya</taxon>
        <taxon>Ascomycota</taxon>
        <taxon>Pezizomycotina</taxon>
        <taxon>Dothideomycetes</taxon>
        <taxon>Dothideomycetes incertae sedis</taxon>
        <taxon>Phaeotrichales</taxon>
        <taxon>Phaeotrichaceae</taxon>
        <taxon>Trichodelitschia</taxon>
    </lineage>
</organism>
<dbReference type="InterPro" id="IPR057735">
    <property type="entry name" value="UBE2O-like_tSH3-B"/>
</dbReference>
<feature type="domain" description="UBC core" evidence="4">
    <location>
        <begin position="746"/>
        <end position="910"/>
    </location>
</feature>
<feature type="compositionally biased region" description="Acidic residues" evidence="3">
    <location>
        <begin position="632"/>
        <end position="661"/>
    </location>
</feature>
<evidence type="ECO:0000259" key="4">
    <source>
        <dbReference type="PROSITE" id="PS50127"/>
    </source>
</evidence>
<dbReference type="CDD" id="cd23837">
    <property type="entry name" value="UBCc_UBE2O"/>
    <property type="match status" value="1"/>
</dbReference>
<dbReference type="PANTHER" id="PTHR46116:SF15">
    <property type="entry name" value="(E3-INDEPENDENT) E2 UBIQUITIN-CONJUGATING ENZYME"/>
    <property type="match status" value="1"/>
</dbReference>
<dbReference type="Pfam" id="PF23046">
    <property type="entry name" value="tSH3-B_UBE2O"/>
    <property type="match status" value="1"/>
</dbReference>
<dbReference type="EMBL" id="ML996697">
    <property type="protein sequence ID" value="KAF2399547.1"/>
    <property type="molecule type" value="Genomic_DNA"/>
</dbReference>
<feature type="region of interest" description="Disordered" evidence="3">
    <location>
        <begin position="626"/>
        <end position="706"/>
    </location>
</feature>
<dbReference type="Gene3D" id="3.10.110.10">
    <property type="entry name" value="Ubiquitin Conjugating Enzyme"/>
    <property type="match status" value="1"/>
</dbReference>
<dbReference type="InterPro" id="IPR016135">
    <property type="entry name" value="UBQ-conjugating_enzyme/RWD"/>
</dbReference>
<dbReference type="PROSITE" id="PS50127">
    <property type="entry name" value="UBC_2"/>
    <property type="match status" value="1"/>
</dbReference>
<evidence type="ECO:0000313" key="5">
    <source>
        <dbReference type="EMBL" id="KAF2399547.1"/>
    </source>
</evidence>
<dbReference type="InterPro" id="IPR000608">
    <property type="entry name" value="UBC"/>
</dbReference>
<dbReference type="GO" id="GO:0061631">
    <property type="term" value="F:ubiquitin conjugating enzyme activity"/>
    <property type="evidence" value="ECO:0007669"/>
    <property type="project" value="TreeGrafter"/>
</dbReference>
<evidence type="ECO:0000256" key="2">
    <source>
        <dbReference type="ARBA" id="ARBA00022786"/>
    </source>
</evidence>
<name>A0A6G1HUM8_9PEZI</name>
<dbReference type="Pfam" id="PF00179">
    <property type="entry name" value="UQ_con"/>
    <property type="match status" value="1"/>
</dbReference>
<proteinExistence type="predicted"/>